<dbReference type="EMBL" id="JACRTK010000004">
    <property type="protein sequence ID" value="MBC8591320.1"/>
    <property type="molecule type" value="Genomic_DNA"/>
</dbReference>
<proteinExistence type="predicted"/>
<evidence type="ECO:0000313" key="1">
    <source>
        <dbReference type="EMBL" id="MBC8591320.1"/>
    </source>
</evidence>
<name>A0A926EZL4_9FIRM</name>
<reference evidence="1 2" key="1">
    <citation type="submission" date="2020-08" db="EMBL/GenBank/DDBJ databases">
        <title>Genome public.</title>
        <authorList>
            <person name="Liu C."/>
            <person name="Sun Q."/>
        </authorList>
    </citation>
    <scope>NUCLEOTIDE SEQUENCE [LARGE SCALE GENOMIC DNA]</scope>
    <source>
        <strain evidence="1 2">NSJ-26</strain>
    </source>
</reference>
<evidence type="ECO:0008006" key="3">
    <source>
        <dbReference type="Google" id="ProtNLM"/>
    </source>
</evidence>
<dbReference type="AlphaFoldDB" id="A0A926EZL4"/>
<protein>
    <recommendedName>
        <fullName evidence="3">CO dehydrogenase flavoprotein C-terminal domain-containing protein</fullName>
    </recommendedName>
</protein>
<dbReference type="SUPFAM" id="SSF55447">
    <property type="entry name" value="CO dehydrogenase flavoprotein C-terminal domain-like"/>
    <property type="match status" value="1"/>
</dbReference>
<organism evidence="1 2">
    <name type="scientific">Wansuia hejianensis</name>
    <dbReference type="NCBI Taxonomy" id="2763667"/>
    <lineage>
        <taxon>Bacteria</taxon>
        <taxon>Bacillati</taxon>
        <taxon>Bacillota</taxon>
        <taxon>Clostridia</taxon>
        <taxon>Lachnospirales</taxon>
        <taxon>Lachnospiraceae</taxon>
        <taxon>Wansuia</taxon>
    </lineage>
</organism>
<keyword evidence="2" id="KW-1185">Reference proteome</keyword>
<gene>
    <name evidence="1" type="ORF">H8689_09385</name>
</gene>
<sequence>MIIQLIIKTKYLDLPYAHVKRTKNEKIDYPLISIAALKDRGKIKMGFSGLCDIPFRSYEIEEVVNNSFNFKDIDISTVLDRIPYEILDDNNGSSEYRKFMLEKMLEEIVGKLGSD</sequence>
<comment type="caution">
    <text evidence="1">The sequence shown here is derived from an EMBL/GenBank/DDBJ whole genome shotgun (WGS) entry which is preliminary data.</text>
</comment>
<evidence type="ECO:0000313" key="2">
    <source>
        <dbReference type="Proteomes" id="UP000601522"/>
    </source>
</evidence>
<accession>A0A926EZL4</accession>
<dbReference type="Proteomes" id="UP000601522">
    <property type="component" value="Unassembled WGS sequence"/>
</dbReference>
<dbReference type="RefSeq" id="WP_249324187.1">
    <property type="nucleotide sequence ID" value="NZ_JACRTK010000004.1"/>
</dbReference>
<dbReference type="InterPro" id="IPR036683">
    <property type="entry name" value="CO_DH_flav_C_dom_sf"/>
</dbReference>